<dbReference type="WBParaSite" id="TTAC_0000525501-mRNA-1">
    <property type="protein sequence ID" value="TTAC_0000525501-mRNA-1"/>
    <property type="gene ID" value="TTAC_0000525501"/>
</dbReference>
<feature type="region of interest" description="Disordered" evidence="1">
    <location>
        <begin position="106"/>
        <end position="135"/>
    </location>
</feature>
<evidence type="ECO:0000313" key="3">
    <source>
        <dbReference type="Proteomes" id="UP000274429"/>
    </source>
</evidence>
<dbReference type="AlphaFoldDB" id="A0A0R3WWW5"/>
<accession>A0A0R3WWW5</accession>
<evidence type="ECO:0000313" key="4">
    <source>
        <dbReference type="WBParaSite" id="TTAC_0000525501-mRNA-1"/>
    </source>
</evidence>
<name>A0A0R3WWW5_HYDTA</name>
<organism evidence="4">
    <name type="scientific">Hydatigena taeniaeformis</name>
    <name type="common">Feline tapeworm</name>
    <name type="synonym">Taenia taeniaeformis</name>
    <dbReference type="NCBI Taxonomy" id="6205"/>
    <lineage>
        <taxon>Eukaryota</taxon>
        <taxon>Metazoa</taxon>
        <taxon>Spiralia</taxon>
        <taxon>Lophotrochozoa</taxon>
        <taxon>Platyhelminthes</taxon>
        <taxon>Cestoda</taxon>
        <taxon>Eucestoda</taxon>
        <taxon>Cyclophyllidea</taxon>
        <taxon>Taeniidae</taxon>
        <taxon>Hydatigera</taxon>
    </lineage>
</organism>
<reference evidence="4" key="1">
    <citation type="submission" date="2017-02" db="UniProtKB">
        <authorList>
            <consortium name="WormBaseParasite"/>
        </authorList>
    </citation>
    <scope>IDENTIFICATION</scope>
</reference>
<dbReference type="OrthoDB" id="10448616at2759"/>
<gene>
    <name evidence="2" type="ORF">TTAC_LOCUS5239</name>
</gene>
<keyword evidence="3" id="KW-1185">Reference proteome</keyword>
<protein>
    <submittedName>
        <fullName evidence="2 4">Uncharacterized protein</fullName>
    </submittedName>
</protein>
<evidence type="ECO:0000256" key="1">
    <source>
        <dbReference type="SAM" id="MobiDB-lite"/>
    </source>
</evidence>
<dbReference type="Proteomes" id="UP000274429">
    <property type="component" value="Unassembled WGS sequence"/>
</dbReference>
<dbReference type="EMBL" id="UYWX01006720">
    <property type="protein sequence ID" value="VDM26547.1"/>
    <property type="molecule type" value="Genomic_DNA"/>
</dbReference>
<proteinExistence type="predicted"/>
<evidence type="ECO:0000313" key="2">
    <source>
        <dbReference type="EMBL" id="VDM26547.1"/>
    </source>
</evidence>
<reference evidence="2 3" key="2">
    <citation type="submission" date="2018-11" db="EMBL/GenBank/DDBJ databases">
        <authorList>
            <consortium name="Pathogen Informatics"/>
        </authorList>
    </citation>
    <scope>NUCLEOTIDE SEQUENCE [LARGE SCALE GENOMIC DNA]</scope>
</reference>
<sequence length="159" mass="18079">MPRSTSSQVYLHRRKTPIPQFLHSAELAHNYEKFGAVQCNNHSLSSSRVDLSTQELCEAVTRAEMWTQRSMRGLREHARSVLAATEAEERRLRARLASLQNQMTMAVETQQSEESSESASITDCPAAERPKSDLMAQEQVSRQLALLRVRALKPYVTFF</sequence>